<dbReference type="GO" id="GO:0005856">
    <property type="term" value="C:cytoskeleton"/>
    <property type="evidence" value="ECO:0007669"/>
    <property type="project" value="UniProtKB-SubCell"/>
</dbReference>
<dbReference type="SMART" id="SM00368">
    <property type="entry name" value="LRR_RI"/>
    <property type="match status" value="3"/>
</dbReference>
<dbReference type="InterPro" id="IPR052410">
    <property type="entry name" value="DRC5"/>
</dbReference>
<dbReference type="PANTHER" id="PTHR24107">
    <property type="entry name" value="YNEIN REGULATORY COMPLEX SUBUNIT 5"/>
    <property type="match status" value="1"/>
</dbReference>
<evidence type="ECO:0000313" key="6">
    <source>
        <dbReference type="EMBL" id="TFY71250.1"/>
    </source>
</evidence>
<dbReference type="InterPro" id="IPR004045">
    <property type="entry name" value="Glutathione_S-Trfase_N"/>
</dbReference>
<name>A0A4Y9ZAR5_9AGAM</name>
<dbReference type="CDD" id="cd00299">
    <property type="entry name" value="GST_C_family"/>
    <property type="match status" value="1"/>
</dbReference>
<dbReference type="SUPFAM" id="SSF52833">
    <property type="entry name" value="Thioredoxin-like"/>
    <property type="match status" value="1"/>
</dbReference>
<dbReference type="Gene3D" id="1.20.1050.10">
    <property type="match status" value="1"/>
</dbReference>
<evidence type="ECO:0000259" key="5">
    <source>
        <dbReference type="PROSITE" id="PS50404"/>
    </source>
</evidence>
<feature type="compositionally biased region" description="Low complexity" evidence="4">
    <location>
        <begin position="296"/>
        <end position="311"/>
    </location>
</feature>
<dbReference type="SUPFAM" id="SSF52047">
    <property type="entry name" value="RNI-like"/>
    <property type="match status" value="1"/>
</dbReference>
<accession>A0A4Y9ZAR5</accession>
<dbReference type="STRING" id="205917.A0A4Y9ZAR5"/>
<dbReference type="Pfam" id="PF22041">
    <property type="entry name" value="GST_C_7"/>
    <property type="match status" value="1"/>
</dbReference>
<feature type="region of interest" description="Disordered" evidence="4">
    <location>
        <begin position="627"/>
        <end position="694"/>
    </location>
</feature>
<sequence length="833" mass="92116">MAPPSITLYDIPSAMPEPWAPNIWRIRFILNYKRLPYRTVWIDFNNVEQTLRSINAPPTAMGRDGRPIYTLPVIADPQRGGYPVVLSNANTIAEYLEVNYPARPIFPEGSRALQVTFVHYLNDVVVKPLLPIMVPLSHMRLPERTQAHFRAGSQAGMPGYLAPGPQREQAWQAVKEKFDFLAMLLDKNSHPDGDGVVAMGRELSYADFAVCSVLVWVERVAPHDGWARMRQWGGDELVPYAFERSSTYDIRRSSVALKWDPHSGIFGKSQGTLGRRPESPGSYAVKEVEERSRVRSSMASPTSSYAPSSSAVTIPTPGKSILKRPPPTPQSFLSRISKFLPNQASSQTTAEDEAKALKRAHFILPELVTVYPFSAANPPSTPNLKEEKKLVEQREQERRRRVLRGNSTGPDDTEEWWSLEKVESFYRECCMSRDDPPRPEVSAAFKNASSSNPRTVDFSGVQLTPMIAATLADVFTIEWGLRRLIFRECDLDERILKPILHALLIPGSITFISVASNRRLKTPAFRLIGSFVQQAKNLQFLDLSQNALDKKAIDYISVALPQAGEQGLASLKLDDCFLKPAALDALAHVVRVSCLRNISLRHNRISATGAVAIALMIRDYPDVIPGMTPTSSAPSTPPMSPPPSLSALPSIQSATSTANNSPVSSPITIHPRSGPLPPPPRHPTAAPQTTYTPYIPRSKRGLALECLPGRKQACNCSKDPEFWAELTNEHYEEHLVAVADMEALAEDEENTCDVEQAVEDDSDLPLDVLSAAISEDTSLIPLRVSSDGGFASDVAAEANEEAGPDGDSVEVRRGKRVRVPNTMYADKKFWQHH</sequence>
<evidence type="ECO:0000256" key="4">
    <source>
        <dbReference type="SAM" id="MobiDB-lite"/>
    </source>
</evidence>
<dbReference type="InterPro" id="IPR032675">
    <property type="entry name" value="LRR_dom_sf"/>
</dbReference>
<dbReference type="InterPro" id="IPR054416">
    <property type="entry name" value="GST_UstS-like_C"/>
</dbReference>
<feature type="region of interest" description="Disordered" evidence="4">
    <location>
        <begin position="376"/>
        <end position="413"/>
    </location>
</feature>
<organism evidence="6 7">
    <name type="scientific">Dentipellis fragilis</name>
    <dbReference type="NCBI Taxonomy" id="205917"/>
    <lineage>
        <taxon>Eukaryota</taxon>
        <taxon>Fungi</taxon>
        <taxon>Dikarya</taxon>
        <taxon>Basidiomycota</taxon>
        <taxon>Agaricomycotina</taxon>
        <taxon>Agaricomycetes</taxon>
        <taxon>Russulales</taxon>
        <taxon>Hericiaceae</taxon>
        <taxon>Dentipellis</taxon>
    </lineage>
</organism>
<feature type="compositionally biased region" description="Basic and acidic residues" evidence="4">
    <location>
        <begin position="384"/>
        <end position="398"/>
    </location>
</feature>
<dbReference type="InterPro" id="IPR036249">
    <property type="entry name" value="Thioredoxin-like_sf"/>
</dbReference>
<keyword evidence="7" id="KW-1185">Reference proteome</keyword>
<feature type="compositionally biased region" description="Pro residues" evidence="4">
    <location>
        <begin position="635"/>
        <end position="644"/>
    </location>
</feature>
<feature type="region of interest" description="Disordered" evidence="4">
    <location>
        <begin position="289"/>
        <end position="333"/>
    </location>
</feature>
<dbReference type="AlphaFoldDB" id="A0A4Y9ZAR5"/>
<feature type="domain" description="GST N-terminal" evidence="5">
    <location>
        <begin position="10"/>
        <end position="104"/>
    </location>
</feature>
<dbReference type="Proteomes" id="UP000298327">
    <property type="component" value="Unassembled WGS sequence"/>
</dbReference>
<keyword evidence="2" id="KW-0963">Cytoplasm</keyword>
<dbReference type="Gene3D" id="3.40.30.10">
    <property type="entry name" value="Glutaredoxin"/>
    <property type="match status" value="1"/>
</dbReference>
<evidence type="ECO:0000256" key="1">
    <source>
        <dbReference type="ARBA" id="ARBA00004245"/>
    </source>
</evidence>
<dbReference type="Pfam" id="PF13417">
    <property type="entry name" value="GST_N_3"/>
    <property type="match status" value="1"/>
</dbReference>
<feature type="compositionally biased region" description="Low complexity" evidence="4">
    <location>
        <begin position="683"/>
        <end position="694"/>
    </location>
</feature>
<dbReference type="Gene3D" id="3.80.10.10">
    <property type="entry name" value="Ribonuclease Inhibitor"/>
    <property type="match status" value="1"/>
</dbReference>
<evidence type="ECO:0000256" key="2">
    <source>
        <dbReference type="ARBA" id="ARBA00022490"/>
    </source>
</evidence>
<feature type="compositionally biased region" description="Polar residues" evidence="4">
    <location>
        <begin position="651"/>
        <end position="667"/>
    </location>
</feature>
<dbReference type="EMBL" id="SEOQ01000059">
    <property type="protein sequence ID" value="TFY71250.1"/>
    <property type="molecule type" value="Genomic_DNA"/>
</dbReference>
<evidence type="ECO:0000256" key="3">
    <source>
        <dbReference type="ARBA" id="ARBA00023212"/>
    </source>
</evidence>
<evidence type="ECO:0000313" key="7">
    <source>
        <dbReference type="Proteomes" id="UP000298327"/>
    </source>
</evidence>
<reference evidence="6 7" key="1">
    <citation type="submission" date="2019-02" db="EMBL/GenBank/DDBJ databases">
        <title>Genome sequencing of the rare red list fungi Dentipellis fragilis.</title>
        <authorList>
            <person name="Buettner E."/>
            <person name="Kellner H."/>
        </authorList>
    </citation>
    <scope>NUCLEOTIDE SEQUENCE [LARGE SCALE GENOMIC DNA]</scope>
    <source>
        <strain evidence="6 7">DSM 105465</strain>
    </source>
</reference>
<dbReference type="PANTHER" id="PTHR24107:SF2">
    <property type="entry name" value="NLR FAMILY CARD DOMAIN CONTAINING 3"/>
    <property type="match status" value="1"/>
</dbReference>
<proteinExistence type="predicted"/>
<gene>
    <name evidence="6" type="ORF">EVG20_g1753</name>
</gene>
<keyword evidence="3" id="KW-0206">Cytoskeleton</keyword>
<dbReference type="OrthoDB" id="4951845at2759"/>
<comment type="caution">
    <text evidence="6">The sequence shown here is derived from an EMBL/GenBank/DDBJ whole genome shotgun (WGS) entry which is preliminary data.</text>
</comment>
<comment type="subcellular location">
    <subcellularLocation>
        <location evidence="1">Cytoplasm</location>
        <location evidence="1">Cytoskeleton</location>
    </subcellularLocation>
</comment>
<protein>
    <recommendedName>
        <fullName evidence="5">GST N-terminal domain-containing protein</fullName>
    </recommendedName>
</protein>
<dbReference type="PROSITE" id="PS50404">
    <property type="entry name" value="GST_NTER"/>
    <property type="match status" value="1"/>
</dbReference>